<dbReference type="AlphaFoldDB" id="A0A3B0YEC7"/>
<evidence type="ECO:0008006" key="2">
    <source>
        <dbReference type="Google" id="ProtNLM"/>
    </source>
</evidence>
<proteinExistence type="predicted"/>
<name>A0A3B0YEC7_9ZZZZ</name>
<gene>
    <name evidence="1" type="ORF">MNBD_GAMMA12-2551</name>
</gene>
<dbReference type="EMBL" id="UOFL01000047">
    <property type="protein sequence ID" value="VAW73672.1"/>
    <property type="molecule type" value="Genomic_DNA"/>
</dbReference>
<sequence length="97" mass="11335">MRTDTIDCEDGSKTVYYYNDSNQEIRIEDIDQFGKIFMIVERDYNELDKCCAWSVSDAKGDLIKRFELIFDDNGTEIETHQYDNSGNLEHILPSQLV</sequence>
<protein>
    <recommendedName>
        <fullName evidence="2">Rhs-family protein</fullName>
    </recommendedName>
</protein>
<evidence type="ECO:0000313" key="1">
    <source>
        <dbReference type="EMBL" id="VAW73672.1"/>
    </source>
</evidence>
<organism evidence="1">
    <name type="scientific">hydrothermal vent metagenome</name>
    <dbReference type="NCBI Taxonomy" id="652676"/>
    <lineage>
        <taxon>unclassified sequences</taxon>
        <taxon>metagenomes</taxon>
        <taxon>ecological metagenomes</taxon>
    </lineage>
</organism>
<reference evidence="1" key="1">
    <citation type="submission" date="2018-06" db="EMBL/GenBank/DDBJ databases">
        <authorList>
            <person name="Zhirakovskaya E."/>
        </authorList>
    </citation>
    <scope>NUCLEOTIDE SEQUENCE</scope>
</reference>
<accession>A0A3B0YEC7</accession>